<keyword evidence="1" id="KW-1185">Reference proteome</keyword>
<dbReference type="WBParaSite" id="MBELARI_LOCUS6031">
    <property type="protein sequence ID" value="MBELARI_LOCUS6031"/>
    <property type="gene ID" value="MBELARI_LOCUS6031"/>
</dbReference>
<organism evidence="1 2">
    <name type="scientific">Mesorhabditis belari</name>
    <dbReference type="NCBI Taxonomy" id="2138241"/>
    <lineage>
        <taxon>Eukaryota</taxon>
        <taxon>Metazoa</taxon>
        <taxon>Ecdysozoa</taxon>
        <taxon>Nematoda</taxon>
        <taxon>Chromadorea</taxon>
        <taxon>Rhabditida</taxon>
        <taxon>Rhabditina</taxon>
        <taxon>Rhabditomorpha</taxon>
        <taxon>Rhabditoidea</taxon>
        <taxon>Rhabditidae</taxon>
        <taxon>Mesorhabditinae</taxon>
        <taxon>Mesorhabditis</taxon>
    </lineage>
</organism>
<sequence>MQQPPIDFHEHHPEPNGVCNGSLMPSCSKDGLHESDEDEEVSQVFSKIHCLIPSKSQVLYYLSSSTNFRIVRSGPDLQVTDRSCFPLLDIWPERACCSELWLVESYGSQVLMVADRSSNGWSPFRRNTTNVQTATDWNGDIVGHLLPGNPFLIQNANRTTIARCVTVECGEPSNRDEWSCLLEATGREAARLDSAGNLSFTCEVGFQLKLLIVIALARTRATRPPQPMCWPFWFQ</sequence>
<reference evidence="2" key="1">
    <citation type="submission" date="2024-02" db="UniProtKB">
        <authorList>
            <consortium name="WormBaseParasite"/>
        </authorList>
    </citation>
    <scope>IDENTIFICATION</scope>
</reference>
<protein>
    <submittedName>
        <fullName evidence="2">Uncharacterized protein</fullName>
    </submittedName>
</protein>
<dbReference type="Proteomes" id="UP000887575">
    <property type="component" value="Unassembled WGS sequence"/>
</dbReference>
<evidence type="ECO:0000313" key="1">
    <source>
        <dbReference type="Proteomes" id="UP000887575"/>
    </source>
</evidence>
<dbReference type="AlphaFoldDB" id="A0AAF3JA73"/>
<proteinExistence type="predicted"/>
<name>A0AAF3JA73_9BILA</name>
<evidence type="ECO:0000313" key="2">
    <source>
        <dbReference type="WBParaSite" id="MBELARI_LOCUS6031"/>
    </source>
</evidence>
<accession>A0AAF3JA73</accession>